<evidence type="ECO:0000313" key="4">
    <source>
        <dbReference type="EMBL" id="CAD8333769.1"/>
    </source>
</evidence>
<dbReference type="PANTHER" id="PTHR13194">
    <property type="entry name" value="COMPLEX I INTERMEDIATE-ASSOCIATED PROTEIN 30"/>
    <property type="match status" value="1"/>
</dbReference>
<proteinExistence type="inferred from homology"/>
<protein>
    <recommendedName>
        <fullName evidence="3">NADH:ubiquinone oxidoreductase intermediate-associated protein 30 domain-containing protein</fullName>
    </recommendedName>
</protein>
<dbReference type="InterPro" id="IPR013857">
    <property type="entry name" value="NADH-UbQ_OxRdtase-assoc_prot30"/>
</dbReference>
<sequence>MTMILNKIFLSAVSLATITSASAFVPLPSSATSATAITTNFNSKQSQHTSLSASKTDREPWNFFRFMEQSSKFISILPQRPVSRSVGPGATLWDDAGQQAFSFAPLDDVVMGGASSSTFDNGRWAGTVTTANNGGFVGIRSTPSLDFDVTRCKGLKITIQGDSNDRRLKLGLRDTRDFNGIVWNQSFDVPGNNTQTVVDLPFSKLVPTKFAGIVGSAGTFQTSNLMGVQFVHSKFEYDGDLNPKFHAGDMDLKIQKIETY</sequence>
<dbReference type="Pfam" id="PF08547">
    <property type="entry name" value="CIA30"/>
    <property type="match status" value="1"/>
</dbReference>
<dbReference type="InterPro" id="IPR039131">
    <property type="entry name" value="NDUFAF1"/>
</dbReference>
<reference evidence="4" key="1">
    <citation type="submission" date="2021-01" db="EMBL/GenBank/DDBJ databases">
        <authorList>
            <person name="Corre E."/>
            <person name="Pelletier E."/>
            <person name="Niang G."/>
            <person name="Scheremetjew M."/>
            <person name="Finn R."/>
            <person name="Kale V."/>
            <person name="Holt S."/>
            <person name="Cochrane G."/>
            <person name="Meng A."/>
            <person name="Brown T."/>
            <person name="Cohen L."/>
        </authorList>
    </citation>
    <scope>NUCLEOTIDE SEQUENCE</scope>
    <source>
        <strain evidence="4">CCMP3328</strain>
    </source>
</reference>
<evidence type="ECO:0000256" key="2">
    <source>
        <dbReference type="SAM" id="SignalP"/>
    </source>
</evidence>
<comment type="similarity">
    <text evidence="1">Belongs to the CIA30 family.</text>
</comment>
<feature type="domain" description="NADH:ubiquinone oxidoreductase intermediate-associated protein 30" evidence="3">
    <location>
        <begin position="103"/>
        <end position="254"/>
    </location>
</feature>
<evidence type="ECO:0000259" key="3">
    <source>
        <dbReference type="Pfam" id="PF08547"/>
    </source>
</evidence>
<dbReference type="PANTHER" id="PTHR13194:SF19">
    <property type="entry name" value="NAD(P)-BINDING ROSSMANN-FOLD SUPERFAMILY PROTEIN"/>
    <property type="match status" value="1"/>
</dbReference>
<dbReference type="EMBL" id="HBEF01009342">
    <property type="protein sequence ID" value="CAD8333769.1"/>
    <property type="molecule type" value="Transcribed_RNA"/>
</dbReference>
<feature type="signal peptide" evidence="2">
    <location>
        <begin position="1"/>
        <end position="23"/>
    </location>
</feature>
<gene>
    <name evidence="4" type="ORF">CAUS1442_LOCUS5874</name>
</gene>
<dbReference type="GO" id="GO:0051082">
    <property type="term" value="F:unfolded protein binding"/>
    <property type="evidence" value="ECO:0007669"/>
    <property type="project" value="TreeGrafter"/>
</dbReference>
<dbReference type="SUPFAM" id="SSF49785">
    <property type="entry name" value="Galactose-binding domain-like"/>
    <property type="match status" value="1"/>
</dbReference>
<feature type="chain" id="PRO_5031118820" description="NADH:ubiquinone oxidoreductase intermediate-associated protein 30 domain-containing protein" evidence="2">
    <location>
        <begin position="24"/>
        <end position="260"/>
    </location>
</feature>
<dbReference type="InterPro" id="IPR008979">
    <property type="entry name" value="Galactose-bd-like_sf"/>
</dbReference>
<keyword evidence="2" id="KW-0732">Signal</keyword>
<evidence type="ECO:0000256" key="1">
    <source>
        <dbReference type="ARBA" id="ARBA00007884"/>
    </source>
</evidence>
<name>A0A7R9WT96_9STRA</name>
<organism evidence="4">
    <name type="scientific">Craspedostauros australis</name>
    <dbReference type="NCBI Taxonomy" id="1486917"/>
    <lineage>
        <taxon>Eukaryota</taxon>
        <taxon>Sar</taxon>
        <taxon>Stramenopiles</taxon>
        <taxon>Ochrophyta</taxon>
        <taxon>Bacillariophyta</taxon>
        <taxon>Bacillariophyceae</taxon>
        <taxon>Bacillariophycidae</taxon>
        <taxon>Naviculales</taxon>
        <taxon>Naviculaceae</taxon>
        <taxon>Craspedostauros</taxon>
    </lineage>
</organism>
<accession>A0A7R9WT96</accession>
<dbReference type="AlphaFoldDB" id="A0A7R9WT96"/>
<dbReference type="GO" id="GO:0010257">
    <property type="term" value="P:NADH dehydrogenase complex assembly"/>
    <property type="evidence" value="ECO:0007669"/>
    <property type="project" value="TreeGrafter"/>
</dbReference>